<comment type="caution">
    <text evidence="1">The sequence shown here is derived from an EMBL/GenBank/DDBJ whole genome shotgun (WGS) entry which is preliminary data.</text>
</comment>
<name>A0A815XED7_ADIRI</name>
<dbReference type="Proteomes" id="UP000663852">
    <property type="component" value="Unassembled WGS sequence"/>
</dbReference>
<reference evidence="1" key="1">
    <citation type="submission" date="2021-02" db="EMBL/GenBank/DDBJ databases">
        <authorList>
            <person name="Nowell W R."/>
        </authorList>
    </citation>
    <scope>NUCLEOTIDE SEQUENCE</scope>
</reference>
<evidence type="ECO:0000313" key="1">
    <source>
        <dbReference type="EMBL" id="CAF1556557.1"/>
    </source>
</evidence>
<dbReference type="EMBL" id="CAJNOJ010001989">
    <property type="protein sequence ID" value="CAF1556557.1"/>
    <property type="molecule type" value="Genomic_DNA"/>
</dbReference>
<gene>
    <name evidence="1" type="ORF">EDS130_LOCUS46338</name>
</gene>
<sequence length="15" mass="1777">SCQKISVIIREIFLK</sequence>
<protein>
    <submittedName>
        <fullName evidence="1">Uncharacterized protein</fullName>
    </submittedName>
</protein>
<organism evidence="1 2">
    <name type="scientific">Adineta ricciae</name>
    <name type="common">Rotifer</name>
    <dbReference type="NCBI Taxonomy" id="249248"/>
    <lineage>
        <taxon>Eukaryota</taxon>
        <taxon>Metazoa</taxon>
        <taxon>Spiralia</taxon>
        <taxon>Gnathifera</taxon>
        <taxon>Rotifera</taxon>
        <taxon>Eurotatoria</taxon>
        <taxon>Bdelloidea</taxon>
        <taxon>Adinetida</taxon>
        <taxon>Adinetidae</taxon>
        <taxon>Adineta</taxon>
    </lineage>
</organism>
<evidence type="ECO:0000313" key="2">
    <source>
        <dbReference type="Proteomes" id="UP000663852"/>
    </source>
</evidence>
<proteinExistence type="predicted"/>
<accession>A0A815XED7</accession>
<feature type="non-terminal residue" evidence="1">
    <location>
        <position position="1"/>
    </location>
</feature>